<feature type="compositionally biased region" description="Polar residues" evidence="1">
    <location>
        <begin position="949"/>
        <end position="959"/>
    </location>
</feature>
<feature type="compositionally biased region" description="Low complexity" evidence="1">
    <location>
        <begin position="74"/>
        <end position="85"/>
    </location>
</feature>
<feature type="region of interest" description="Disordered" evidence="1">
    <location>
        <begin position="823"/>
        <end position="870"/>
    </location>
</feature>
<feature type="compositionally biased region" description="Polar residues" evidence="1">
    <location>
        <begin position="162"/>
        <end position="175"/>
    </location>
</feature>
<feature type="region of interest" description="Disordered" evidence="1">
    <location>
        <begin position="1"/>
        <end position="42"/>
    </location>
</feature>
<feature type="compositionally biased region" description="Pro residues" evidence="1">
    <location>
        <begin position="929"/>
        <end position="942"/>
    </location>
</feature>
<feature type="region of interest" description="Disordered" evidence="1">
    <location>
        <begin position="162"/>
        <end position="213"/>
    </location>
</feature>
<feature type="compositionally biased region" description="Polar residues" evidence="1">
    <location>
        <begin position="1"/>
        <end position="18"/>
    </location>
</feature>
<feature type="region of interest" description="Disordered" evidence="1">
    <location>
        <begin position="218"/>
        <end position="237"/>
    </location>
</feature>
<feature type="compositionally biased region" description="Pro residues" evidence="1">
    <location>
        <begin position="906"/>
        <end position="922"/>
    </location>
</feature>
<dbReference type="Proteomes" id="UP001610432">
    <property type="component" value="Unassembled WGS sequence"/>
</dbReference>
<evidence type="ECO:0000313" key="2">
    <source>
        <dbReference type="EMBL" id="KAL2871371.1"/>
    </source>
</evidence>
<dbReference type="EMBL" id="JBFXLQ010000003">
    <property type="protein sequence ID" value="KAL2871371.1"/>
    <property type="molecule type" value="Genomic_DNA"/>
</dbReference>
<evidence type="ECO:0000313" key="3">
    <source>
        <dbReference type="Proteomes" id="UP001610432"/>
    </source>
</evidence>
<evidence type="ECO:0008006" key="4">
    <source>
        <dbReference type="Google" id="ProtNLM"/>
    </source>
</evidence>
<protein>
    <recommendedName>
        <fullName evidence="4">F-box domain protein</fullName>
    </recommendedName>
</protein>
<feature type="compositionally biased region" description="Basic and acidic residues" evidence="1">
    <location>
        <begin position="352"/>
        <end position="361"/>
    </location>
</feature>
<keyword evidence="3" id="KW-1185">Reference proteome</keyword>
<proteinExistence type="predicted"/>
<organism evidence="2 3">
    <name type="scientific">Aspergillus lucknowensis</name>
    <dbReference type="NCBI Taxonomy" id="176173"/>
    <lineage>
        <taxon>Eukaryota</taxon>
        <taxon>Fungi</taxon>
        <taxon>Dikarya</taxon>
        <taxon>Ascomycota</taxon>
        <taxon>Pezizomycotina</taxon>
        <taxon>Eurotiomycetes</taxon>
        <taxon>Eurotiomycetidae</taxon>
        <taxon>Eurotiales</taxon>
        <taxon>Aspergillaceae</taxon>
        <taxon>Aspergillus</taxon>
        <taxon>Aspergillus subgen. Nidulantes</taxon>
    </lineage>
</organism>
<reference evidence="2 3" key="1">
    <citation type="submission" date="2024-07" db="EMBL/GenBank/DDBJ databases">
        <title>Section-level genome sequencing and comparative genomics of Aspergillus sections Usti and Cavernicolus.</title>
        <authorList>
            <consortium name="Lawrence Berkeley National Laboratory"/>
            <person name="Nybo J.L."/>
            <person name="Vesth T.C."/>
            <person name="Theobald S."/>
            <person name="Frisvad J.C."/>
            <person name="Larsen T.O."/>
            <person name="Kjaerboelling I."/>
            <person name="Rothschild-Mancinelli K."/>
            <person name="Lyhne E.K."/>
            <person name="Kogle M.E."/>
            <person name="Barry K."/>
            <person name="Clum A."/>
            <person name="Na H."/>
            <person name="Ledsgaard L."/>
            <person name="Lin J."/>
            <person name="Lipzen A."/>
            <person name="Kuo A."/>
            <person name="Riley R."/>
            <person name="Mondo S."/>
            <person name="Labutti K."/>
            <person name="Haridas S."/>
            <person name="Pangalinan J."/>
            <person name="Salamov A.A."/>
            <person name="Simmons B.A."/>
            <person name="Magnuson J.K."/>
            <person name="Chen J."/>
            <person name="Drula E."/>
            <person name="Henrissat B."/>
            <person name="Wiebenga A."/>
            <person name="Lubbers R.J."/>
            <person name="Gomes A.C."/>
            <person name="Macurrencykelacurrency M.R."/>
            <person name="Stajich J."/>
            <person name="Grigoriev I.V."/>
            <person name="Mortensen U.H."/>
            <person name="De Vries R.P."/>
            <person name="Baker S.E."/>
            <person name="Andersen M.R."/>
        </authorList>
    </citation>
    <scope>NUCLEOTIDE SEQUENCE [LARGE SCALE GENOMIC DNA]</scope>
    <source>
        <strain evidence="2 3">CBS 449.75</strain>
    </source>
</reference>
<feature type="region of interest" description="Disordered" evidence="1">
    <location>
        <begin position="275"/>
        <end position="329"/>
    </location>
</feature>
<feature type="region of interest" description="Disordered" evidence="1">
    <location>
        <begin position="59"/>
        <end position="109"/>
    </location>
</feature>
<feature type="region of interest" description="Disordered" evidence="1">
    <location>
        <begin position="902"/>
        <end position="963"/>
    </location>
</feature>
<dbReference type="GeneID" id="98140005"/>
<feature type="region of interest" description="Disordered" evidence="1">
    <location>
        <begin position="352"/>
        <end position="448"/>
    </location>
</feature>
<feature type="compositionally biased region" description="Polar residues" evidence="1">
    <location>
        <begin position="86"/>
        <end position="108"/>
    </location>
</feature>
<sequence>MSISASFSASVGTIQRQSYPVKERSIYESDPPVSPISEMPPSWSGTRWTRFFPELSSHFSLTSPINGYNRRESGSSISEEPPSVSNHRQSGSDSEYTTEPKTGPSSLWSDELLDDVSSCYSRRSSVTSLGSEASASAYKSADAFSIISPTKAGVFDDSASLYRSGSNMSRKSPSTVAERGDKPLPCEPPIQMAPLSIRRKKKQQPPATIREDDIEEILESATRNQGEHRPTLSQAAEELENALAGLVEHKEPMPHLDTPLQVSRGNMEMIATRPTPIPPVSPLRNNKMANASQLDEDVRHAKKPHKGRNPFSFSMPGFGKKQNNSRPHLRSLSSSNVIANLERQVALDEAVASKEAAEKENNGPVGSSSSSGFLSPPVSAQRPASVSSERELRLKLPRLQTKDVQPPGKQSTKPLEIAPADEERQELLQPRPKPRKTFSFEPEGTMSEMASKPAVTMSEAVGPYCELNVDSGLTVVYELDGSIPGQQVKSPITVPPPFVPSGEMPRTLPDDIVYLILQQCSSLQDLFNFAVMNRQFYRVFKTHELSLIRGTVFAMSPPAWELREMSPPWECEWQVLFDLDAPVPEYTASLYLDRYTRDLYSLVKLKSLILARCGTFLRPETVRGLAGNDDARATEIDDAFWRIWSFCRIFGCGKGREGDIVGQLDWLNGGVIAKNQHCSVAMSITEPFGMHNVLFEPPEGFGRGNNGGLSQSQLYDMTEIWTCLGVLLQPIHGKCYEARKTGVFDGHDVPERDPVKEEAILEEWTYYILTLGPSAVLALGSIANVDNTDEIFQRAQLMGLTKWEQADASRSFFFREAVSKAYKPRESSPRRRSSPLAQPDANSARSSSNGSPANDIIGNNPTRRRQAAYAAQLRNRRIKNQTEVAYAEERPISSYAEIMNRLSGAPPQPQYRPPPPPLPSSIPPSLSIRPPPSNPQPPPPPATHDVQIPLSQPPRSSIASMPPQIRDPVDQAIDMMVRELGFNEEDAKWALKITDTGEGINPNAAVSLLIQEYERQNPERRDSGYSVPVRPQRNSLLSSVIHSRESLSSGWRWA</sequence>
<evidence type="ECO:0000256" key="1">
    <source>
        <dbReference type="SAM" id="MobiDB-lite"/>
    </source>
</evidence>
<name>A0ABR4M450_9EURO</name>
<accession>A0ABR4M450</accession>
<dbReference type="RefSeq" id="XP_070890350.1">
    <property type="nucleotide sequence ID" value="XM_071024933.1"/>
</dbReference>
<feature type="compositionally biased region" description="Polar residues" evidence="1">
    <location>
        <begin position="283"/>
        <end position="293"/>
    </location>
</feature>
<comment type="caution">
    <text evidence="2">The sequence shown here is derived from an EMBL/GenBank/DDBJ whole genome shotgun (WGS) entry which is preliminary data.</text>
</comment>
<gene>
    <name evidence="2" type="ORF">BJX67DRAFT_160053</name>
</gene>
<feature type="compositionally biased region" description="Polar residues" evidence="1">
    <location>
        <begin position="840"/>
        <end position="861"/>
    </location>
</feature>
<feature type="compositionally biased region" description="Low complexity" evidence="1">
    <location>
        <begin position="363"/>
        <end position="379"/>
    </location>
</feature>